<dbReference type="InterPro" id="IPR012373">
    <property type="entry name" value="Ferrdict_sens_TM"/>
</dbReference>
<keyword evidence="1" id="KW-1133">Transmembrane helix</keyword>
<evidence type="ECO:0000259" key="3">
    <source>
        <dbReference type="Pfam" id="PF16344"/>
    </source>
</evidence>
<dbReference type="RefSeq" id="WP_099437620.1">
    <property type="nucleotide sequence ID" value="NZ_CP024091.1"/>
</dbReference>
<dbReference type="Proteomes" id="UP000223749">
    <property type="component" value="Chromosome"/>
</dbReference>
<dbReference type="KEGG" id="pgs:CPT03_03920"/>
<dbReference type="InterPro" id="IPR032508">
    <property type="entry name" value="FecR_C"/>
</dbReference>
<name>A0A2D1U2E5_9SPHI</name>
<evidence type="ECO:0008006" key="6">
    <source>
        <dbReference type="Google" id="ProtNLM"/>
    </source>
</evidence>
<evidence type="ECO:0000313" key="5">
    <source>
        <dbReference type="Proteomes" id="UP000223749"/>
    </source>
</evidence>
<keyword evidence="1" id="KW-0812">Transmembrane</keyword>
<dbReference type="EMBL" id="CP024091">
    <property type="protein sequence ID" value="ATP55674.1"/>
    <property type="molecule type" value="Genomic_DNA"/>
</dbReference>
<dbReference type="GO" id="GO:0016989">
    <property type="term" value="F:sigma factor antagonist activity"/>
    <property type="evidence" value="ECO:0007669"/>
    <property type="project" value="TreeGrafter"/>
</dbReference>
<dbReference type="Pfam" id="PF04773">
    <property type="entry name" value="FecR"/>
    <property type="match status" value="1"/>
</dbReference>
<dbReference type="InterPro" id="IPR006860">
    <property type="entry name" value="FecR"/>
</dbReference>
<feature type="transmembrane region" description="Helical" evidence="1">
    <location>
        <begin position="79"/>
        <end position="97"/>
    </location>
</feature>
<dbReference type="PANTHER" id="PTHR30273">
    <property type="entry name" value="PERIPLASMIC SIGNAL SENSOR AND SIGMA FACTOR ACTIVATOR FECR-RELATED"/>
    <property type="match status" value="1"/>
</dbReference>
<reference evidence="4 5" key="1">
    <citation type="submission" date="2017-10" db="EMBL/GenBank/DDBJ databases">
        <title>Whole genome of Pedobacter ginsengisoli T01R-27 isolated from tomato rhizosphere.</title>
        <authorList>
            <person name="Weon H.-Y."/>
            <person name="Lee S.A."/>
            <person name="Sang M.K."/>
            <person name="Song J."/>
        </authorList>
    </citation>
    <scope>NUCLEOTIDE SEQUENCE [LARGE SCALE GENOMIC DNA]</scope>
    <source>
        <strain evidence="4 5">T01R-27</strain>
    </source>
</reference>
<protein>
    <recommendedName>
        <fullName evidence="6">Anti-sigma factor</fullName>
    </recommendedName>
</protein>
<dbReference type="OrthoDB" id="1099963at2"/>
<sequence>MNNSKEQLEYQELAAKWIDGTINADEEVKFAKWYNEGQEAELEIPDTFASDEETHKSRIFNKIQNQIHIKKTVSIWPRLVAASLLIGACLTGFLFYWQNQNKHPQQVVNAFVNDDVLPGGNKAVLTLANGKVLSLSDLKNGQLAQQMGVVITKSKDGQLVYKAISNNKEGHQVEYNTISTPRGGQYEINLPDGTKVWLNAASSLKFPTTFSKSERRVVLSGEGYFEVAKDKNKVFKVVSDQQTVTVYGTHFNINAYNDDNTPVTTLIEGSVDVNGTLLKPSQQAINVNNKISVVSADIENVMAWKNGYFRFDEEPLDAIMKKVARWYDVEVEFEDPDLKTLEFGVVANRFANVSKVLRILELTHEVDFVVKDKKIIVIKKQKSGVKR</sequence>
<dbReference type="AlphaFoldDB" id="A0A2D1U2E5"/>
<evidence type="ECO:0000256" key="1">
    <source>
        <dbReference type="SAM" id="Phobius"/>
    </source>
</evidence>
<accession>A0A2D1U2E5</accession>
<keyword evidence="1" id="KW-0472">Membrane</keyword>
<organism evidence="4 5">
    <name type="scientific">Pedobacter ginsengisoli</name>
    <dbReference type="NCBI Taxonomy" id="363852"/>
    <lineage>
        <taxon>Bacteria</taxon>
        <taxon>Pseudomonadati</taxon>
        <taxon>Bacteroidota</taxon>
        <taxon>Sphingobacteriia</taxon>
        <taxon>Sphingobacteriales</taxon>
        <taxon>Sphingobacteriaceae</taxon>
        <taxon>Pedobacter</taxon>
    </lineage>
</organism>
<dbReference type="Pfam" id="PF16344">
    <property type="entry name" value="FecR_C"/>
    <property type="match status" value="1"/>
</dbReference>
<evidence type="ECO:0000259" key="2">
    <source>
        <dbReference type="Pfam" id="PF04773"/>
    </source>
</evidence>
<proteinExistence type="predicted"/>
<dbReference type="Gene3D" id="3.55.50.30">
    <property type="match status" value="1"/>
</dbReference>
<gene>
    <name evidence="4" type="ORF">CPT03_03920</name>
</gene>
<keyword evidence="5" id="KW-1185">Reference proteome</keyword>
<dbReference type="PANTHER" id="PTHR30273:SF2">
    <property type="entry name" value="PROTEIN FECR"/>
    <property type="match status" value="1"/>
</dbReference>
<feature type="domain" description="FecR protein" evidence="2">
    <location>
        <begin position="177"/>
        <end position="271"/>
    </location>
</feature>
<feature type="domain" description="Protein FecR C-terminal" evidence="3">
    <location>
        <begin position="308"/>
        <end position="377"/>
    </location>
</feature>
<dbReference type="Gene3D" id="2.60.120.1440">
    <property type="match status" value="1"/>
</dbReference>
<evidence type="ECO:0000313" key="4">
    <source>
        <dbReference type="EMBL" id="ATP55674.1"/>
    </source>
</evidence>